<sequence>MVGSADVLVNGLSTNGAVELLPDDFDVSAIIKDPVPPVVADNGIDKEEAKINGGKEKREIVLGRNIHTTCLEVTEPEADDEITGDRDAHMASVLARYRKSLTERTKYHLGLTMLALLILLLC</sequence>
<dbReference type="eggNOG" id="KOG0629">
    <property type="taxonomic scope" value="Eukaryota"/>
</dbReference>
<reference evidence="2" key="3">
    <citation type="submission" date="2015-04" db="UniProtKB">
        <authorList>
            <consortium name="EnsemblPlants"/>
        </authorList>
    </citation>
    <scope>IDENTIFICATION</scope>
    <source>
        <strain evidence="2">cv. Jemalong A17</strain>
    </source>
</reference>
<accession>A0A072ULR9</accession>
<dbReference type="AlphaFoldDB" id="A0A072ULR9"/>
<reference evidence="1 3" key="2">
    <citation type="journal article" date="2014" name="BMC Genomics">
        <title>An improved genome release (version Mt4.0) for the model legume Medicago truncatula.</title>
        <authorList>
            <person name="Tang H."/>
            <person name="Krishnakumar V."/>
            <person name="Bidwell S."/>
            <person name="Rosen B."/>
            <person name="Chan A."/>
            <person name="Zhou S."/>
            <person name="Gentzbittel L."/>
            <person name="Childs K.L."/>
            <person name="Yandell M."/>
            <person name="Gundlach H."/>
            <person name="Mayer K.F."/>
            <person name="Schwartz D.C."/>
            <person name="Town C.D."/>
        </authorList>
    </citation>
    <scope>GENOME REANNOTATION</scope>
    <source>
        <strain evidence="1">A17</strain>
        <strain evidence="2 3">cv. Jemalong A17</strain>
    </source>
</reference>
<proteinExistence type="predicted"/>
<dbReference type="HOGENOM" id="CLU_1870411_0_0_1"/>
<dbReference type="STRING" id="3880.A0A072ULR9"/>
<gene>
    <name evidence="1" type="ordered locus">MTR_6g071995</name>
</gene>
<evidence type="ECO:0000313" key="3">
    <source>
        <dbReference type="Proteomes" id="UP000002051"/>
    </source>
</evidence>
<evidence type="ECO:0000313" key="2">
    <source>
        <dbReference type="EnsemblPlants" id="KEH26770"/>
    </source>
</evidence>
<dbReference type="EMBL" id="CM001222">
    <property type="protein sequence ID" value="KEH26770.1"/>
    <property type="molecule type" value="Genomic_DNA"/>
</dbReference>
<keyword evidence="3" id="KW-1185">Reference proteome</keyword>
<dbReference type="Proteomes" id="UP000002051">
    <property type="component" value="Chromosome 6"/>
</dbReference>
<reference evidence="1 3" key="1">
    <citation type="journal article" date="2011" name="Nature">
        <title>The Medicago genome provides insight into the evolution of rhizobial symbioses.</title>
        <authorList>
            <person name="Young N.D."/>
            <person name="Debelle F."/>
            <person name="Oldroyd G.E."/>
            <person name="Geurts R."/>
            <person name="Cannon S.B."/>
            <person name="Udvardi M.K."/>
            <person name="Benedito V.A."/>
            <person name="Mayer K.F."/>
            <person name="Gouzy J."/>
            <person name="Schoof H."/>
            <person name="Van de Peer Y."/>
            <person name="Proost S."/>
            <person name="Cook D.R."/>
            <person name="Meyers B.C."/>
            <person name="Spannagl M."/>
            <person name="Cheung F."/>
            <person name="De Mita S."/>
            <person name="Krishnakumar V."/>
            <person name="Gundlach H."/>
            <person name="Zhou S."/>
            <person name="Mudge J."/>
            <person name="Bharti A.K."/>
            <person name="Murray J.D."/>
            <person name="Naoumkina M.A."/>
            <person name="Rosen B."/>
            <person name="Silverstein K.A."/>
            <person name="Tang H."/>
            <person name="Rombauts S."/>
            <person name="Zhao P.X."/>
            <person name="Zhou P."/>
            <person name="Barbe V."/>
            <person name="Bardou P."/>
            <person name="Bechner M."/>
            <person name="Bellec A."/>
            <person name="Berger A."/>
            <person name="Berges H."/>
            <person name="Bidwell S."/>
            <person name="Bisseling T."/>
            <person name="Choisne N."/>
            <person name="Couloux A."/>
            <person name="Denny R."/>
            <person name="Deshpande S."/>
            <person name="Dai X."/>
            <person name="Doyle J.J."/>
            <person name="Dudez A.M."/>
            <person name="Farmer A.D."/>
            <person name="Fouteau S."/>
            <person name="Franken C."/>
            <person name="Gibelin C."/>
            <person name="Gish J."/>
            <person name="Goldstein S."/>
            <person name="Gonzalez A.J."/>
            <person name="Green P.J."/>
            <person name="Hallab A."/>
            <person name="Hartog M."/>
            <person name="Hua A."/>
            <person name="Humphray S.J."/>
            <person name="Jeong D.H."/>
            <person name="Jing Y."/>
            <person name="Jocker A."/>
            <person name="Kenton S.M."/>
            <person name="Kim D.J."/>
            <person name="Klee K."/>
            <person name="Lai H."/>
            <person name="Lang C."/>
            <person name="Lin S."/>
            <person name="Macmil S.L."/>
            <person name="Magdelenat G."/>
            <person name="Matthews L."/>
            <person name="McCorrison J."/>
            <person name="Monaghan E.L."/>
            <person name="Mun J.H."/>
            <person name="Najar F.Z."/>
            <person name="Nicholson C."/>
            <person name="Noirot C."/>
            <person name="O'Bleness M."/>
            <person name="Paule C.R."/>
            <person name="Poulain J."/>
            <person name="Prion F."/>
            <person name="Qin B."/>
            <person name="Qu C."/>
            <person name="Retzel E.F."/>
            <person name="Riddle C."/>
            <person name="Sallet E."/>
            <person name="Samain S."/>
            <person name="Samson N."/>
            <person name="Sanders I."/>
            <person name="Saurat O."/>
            <person name="Scarpelli C."/>
            <person name="Schiex T."/>
            <person name="Segurens B."/>
            <person name="Severin A.J."/>
            <person name="Sherrier D.J."/>
            <person name="Shi R."/>
            <person name="Sims S."/>
            <person name="Singer S.R."/>
            <person name="Sinharoy S."/>
            <person name="Sterck L."/>
            <person name="Viollet A."/>
            <person name="Wang B.B."/>
            <person name="Wang K."/>
            <person name="Wang M."/>
            <person name="Wang X."/>
            <person name="Warfsmann J."/>
            <person name="Weissenbach J."/>
            <person name="White D.D."/>
            <person name="White J.D."/>
            <person name="Wiley G.B."/>
            <person name="Wincker P."/>
            <person name="Xing Y."/>
            <person name="Yang L."/>
            <person name="Yao Z."/>
            <person name="Ying F."/>
            <person name="Zhai J."/>
            <person name="Zhou L."/>
            <person name="Zuber A."/>
            <person name="Denarie J."/>
            <person name="Dixon R.A."/>
            <person name="May G.D."/>
            <person name="Schwartz D.C."/>
            <person name="Rogers J."/>
            <person name="Quetier F."/>
            <person name="Town C.D."/>
            <person name="Roe B.A."/>
        </authorList>
    </citation>
    <scope>NUCLEOTIDE SEQUENCE [LARGE SCALE GENOMIC DNA]</scope>
    <source>
        <strain evidence="1">A17</strain>
        <strain evidence="2 3">cv. Jemalong A17</strain>
    </source>
</reference>
<evidence type="ECO:0000313" key="1">
    <source>
        <dbReference type="EMBL" id="KEH26770.1"/>
    </source>
</evidence>
<organism evidence="1 3">
    <name type="scientific">Medicago truncatula</name>
    <name type="common">Barrel medic</name>
    <name type="synonym">Medicago tribuloides</name>
    <dbReference type="NCBI Taxonomy" id="3880"/>
    <lineage>
        <taxon>Eukaryota</taxon>
        <taxon>Viridiplantae</taxon>
        <taxon>Streptophyta</taxon>
        <taxon>Embryophyta</taxon>
        <taxon>Tracheophyta</taxon>
        <taxon>Spermatophyta</taxon>
        <taxon>Magnoliopsida</taxon>
        <taxon>eudicotyledons</taxon>
        <taxon>Gunneridae</taxon>
        <taxon>Pentapetalae</taxon>
        <taxon>rosids</taxon>
        <taxon>fabids</taxon>
        <taxon>Fabales</taxon>
        <taxon>Fabaceae</taxon>
        <taxon>Papilionoideae</taxon>
        <taxon>50 kb inversion clade</taxon>
        <taxon>NPAAA clade</taxon>
        <taxon>Hologalegina</taxon>
        <taxon>IRL clade</taxon>
        <taxon>Trifolieae</taxon>
        <taxon>Medicago</taxon>
    </lineage>
</organism>
<dbReference type="EnsemblPlants" id="KEH26770">
    <property type="protein sequence ID" value="KEH26770"/>
    <property type="gene ID" value="MTR_6g071995"/>
</dbReference>
<name>A0A072ULR9_MEDTR</name>
<dbReference type="PaxDb" id="3880-AES76141"/>
<protein>
    <submittedName>
        <fullName evidence="1">Histidine decarboxylase-like protein</fullName>
    </submittedName>
</protein>